<dbReference type="Proteomes" id="UP000429958">
    <property type="component" value="Unassembled WGS sequence"/>
</dbReference>
<dbReference type="CDD" id="cd16432">
    <property type="entry name" value="CheB_Rec"/>
    <property type="match status" value="1"/>
</dbReference>
<evidence type="ECO:0000256" key="6">
    <source>
        <dbReference type="HAMAP-Rule" id="MF_00099"/>
    </source>
</evidence>
<dbReference type="InterPro" id="IPR011006">
    <property type="entry name" value="CheY-like_superfamily"/>
</dbReference>
<comment type="function">
    <text evidence="6">Involved in chemotaxis. Part of a chemotaxis signal transduction system that modulates chemotaxis in response to various stimuli. Catalyzes the demethylation of specific methylglutamate residues introduced into the chemoreceptors (methyl-accepting chemotaxis proteins or MCP) by CheR. Also mediates the irreversible deamidation of specific glutamine residues to glutamic acid.</text>
</comment>
<feature type="domain" description="CheB-type methylesterase" evidence="10">
    <location>
        <begin position="170"/>
        <end position="359"/>
    </location>
</feature>
<dbReference type="GO" id="GO:0008984">
    <property type="term" value="F:protein-glutamate methylesterase activity"/>
    <property type="evidence" value="ECO:0007669"/>
    <property type="project" value="UniProtKB-UniRule"/>
</dbReference>
<evidence type="ECO:0000256" key="7">
    <source>
        <dbReference type="PROSITE-ProRule" id="PRU00050"/>
    </source>
</evidence>
<dbReference type="GO" id="GO:0006935">
    <property type="term" value="P:chemotaxis"/>
    <property type="evidence" value="ECO:0007669"/>
    <property type="project" value="UniProtKB-UniRule"/>
</dbReference>
<evidence type="ECO:0000256" key="2">
    <source>
        <dbReference type="ARBA" id="ARBA00022500"/>
    </source>
</evidence>
<keyword evidence="3 6" id="KW-0378">Hydrolase</keyword>
<dbReference type="PROSITE" id="PS50122">
    <property type="entry name" value="CHEB"/>
    <property type="match status" value="1"/>
</dbReference>
<dbReference type="InterPro" id="IPR001789">
    <property type="entry name" value="Sig_transdc_resp-reg_receiver"/>
</dbReference>
<dbReference type="GO" id="GO:0050568">
    <property type="term" value="F:protein-glutamine glutaminase activity"/>
    <property type="evidence" value="ECO:0007669"/>
    <property type="project" value="UniProtKB-UniRule"/>
</dbReference>
<evidence type="ECO:0000313" key="11">
    <source>
        <dbReference type="EMBL" id="MSS37334.1"/>
    </source>
</evidence>
<keyword evidence="1 6" id="KW-0963">Cytoplasm</keyword>
<dbReference type="Pfam" id="PF01339">
    <property type="entry name" value="CheB_methylest"/>
    <property type="match status" value="1"/>
</dbReference>
<comment type="catalytic activity">
    <reaction evidence="6">
        <text>L-glutaminyl-[protein] + H2O = L-glutamyl-[protein] + NH4(+)</text>
        <dbReference type="Rhea" id="RHEA:16441"/>
        <dbReference type="Rhea" id="RHEA-COMP:10207"/>
        <dbReference type="Rhea" id="RHEA-COMP:10208"/>
        <dbReference type="ChEBI" id="CHEBI:15377"/>
        <dbReference type="ChEBI" id="CHEBI:28938"/>
        <dbReference type="ChEBI" id="CHEBI:29973"/>
        <dbReference type="ChEBI" id="CHEBI:30011"/>
        <dbReference type="EC" id="3.5.1.44"/>
    </reaction>
</comment>
<dbReference type="GO" id="GO:0005737">
    <property type="term" value="C:cytoplasm"/>
    <property type="evidence" value="ECO:0007669"/>
    <property type="project" value="UniProtKB-SubCell"/>
</dbReference>
<gene>
    <name evidence="6" type="primary">cheB</name>
    <name evidence="11" type="ORF">FYJ39_12300</name>
</gene>
<evidence type="ECO:0000259" key="9">
    <source>
        <dbReference type="PROSITE" id="PS50110"/>
    </source>
</evidence>
<dbReference type="GO" id="GO:0000156">
    <property type="term" value="F:phosphorelay response regulator activity"/>
    <property type="evidence" value="ECO:0007669"/>
    <property type="project" value="InterPro"/>
</dbReference>
<evidence type="ECO:0000256" key="1">
    <source>
        <dbReference type="ARBA" id="ARBA00022490"/>
    </source>
</evidence>
<comment type="similarity">
    <text evidence="6">Belongs to the CheB family.</text>
</comment>
<evidence type="ECO:0000256" key="8">
    <source>
        <dbReference type="PROSITE-ProRule" id="PRU00169"/>
    </source>
</evidence>
<dbReference type="NCBIfam" id="NF001965">
    <property type="entry name" value="PRK00742.1"/>
    <property type="match status" value="1"/>
</dbReference>
<feature type="active site" evidence="6 7">
    <location>
        <position position="208"/>
    </location>
</feature>
<protein>
    <recommendedName>
        <fullName evidence="6">Protein-glutamate methylesterase/protein-glutamine glutaminase</fullName>
        <ecNumber evidence="6">3.1.1.61</ecNumber>
        <ecNumber evidence="6">3.5.1.44</ecNumber>
    </recommendedName>
</protein>
<keyword evidence="12" id="KW-1185">Reference proteome</keyword>
<evidence type="ECO:0000256" key="4">
    <source>
        <dbReference type="ARBA" id="ARBA00024867"/>
    </source>
</evidence>
<name>A0A7X2NM29_9CLOT</name>
<dbReference type="Gene3D" id="3.40.50.180">
    <property type="entry name" value="Methylesterase CheB, C-terminal domain"/>
    <property type="match status" value="1"/>
</dbReference>
<comment type="function">
    <text evidence="4">May play the central regulatory role in sporulation. It may be an element of the effector pathway responsible for the activation of sporulation genes in response to nutritional stress. Spo0A may act in concert with spo0H (a sigma factor) to control the expression of some genes that are critical to the sporulation process.</text>
</comment>
<feature type="modified residue" description="4-aspartylphosphate" evidence="6 8">
    <location>
        <position position="57"/>
    </location>
</feature>
<evidence type="ECO:0000313" key="12">
    <source>
        <dbReference type="Proteomes" id="UP000429958"/>
    </source>
</evidence>
<dbReference type="RefSeq" id="WP_154472764.1">
    <property type="nucleotide sequence ID" value="NZ_VUMD01000010.1"/>
</dbReference>
<dbReference type="SMART" id="SM00448">
    <property type="entry name" value="REC"/>
    <property type="match status" value="1"/>
</dbReference>
<accession>A0A7X2NM29</accession>
<feature type="domain" description="Response regulatory" evidence="9">
    <location>
        <begin position="6"/>
        <end position="119"/>
    </location>
</feature>
<comment type="subcellular location">
    <subcellularLocation>
        <location evidence="6">Cytoplasm</location>
    </subcellularLocation>
</comment>
<dbReference type="PROSITE" id="PS50110">
    <property type="entry name" value="RESPONSE_REGULATORY"/>
    <property type="match status" value="1"/>
</dbReference>
<proteinExistence type="inferred from homology"/>
<dbReference type="InterPro" id="IPR000673">
    <property type="entry name" value="Sig_transdc_resp-reg_Me-estase"/>
</dbReference>
<dbReference type="PANTHER" id="PTHR42872">
    <property type="entry name" value="PROTEIN-GLUTAMATE METHYLESTERASE/PROTEIN-GLUTAMINE GLUTAMINASE"/>
    <property type="match status" value="1"/>
</dbReference>
<dbReference type="SUPFAM" id="SSF52738">
    <property type="entry name" value="Methylesterase CheB, C-terminal domain"/>
    <property type="match status" value="1"/>
</dbReference>
<dbReference type="Gene3D" id="3.40.50.2300">
    <property type="match status" value="1"/>
</dbReference>
<dbReference type="InterPro" id="IPR035909">
    <property type="entry name" value="CheB_C"/>
</dbReference>
<evidence type="ECO:0000259" key="10">
    <source>
        <dbReference type="PROSITE" id="PS50122"/>
    </source>
</evidence>
<dbReference type="SUPFAM" id="SSF52172">
    <property type="entry name" value="CheY-like"/>
    <property type="match status" value="1"/>
</dbReference>
<dbReference type="PANTHER" id="PTHR42872:SF6">
    <property type="entry name" value="PROTEIN-GLUTAMATE METHYLESTERASE_PROTEIN-GLUTAMINE GLUTAMINASE"/>
    <property type="match status" value="1"/>
</dbReference>
<sequence length="359" mass="38349">MEQKIRVMVVDDSVLFRNWLVQSLGKDPRFEIVGYAANAFDAKHKIPLLRPDLLTLDIEMPGMSGLEFLKELLPVHPIPVILVSSLNMCVFDALAAGAVDFVRKPDMENSLGKEAFLNMLKAKVVIGSKARVQLPGTLQASPVSKPAASRSSYGRTASGASASVRVNKSAADAGRLIAIGASTGGTEAILQILQQLPPTLPGIVITQHMPAGFTAMYAERLNRLCSMEVREAKHGDRLYPGLALLAPGGLQMRVVRMGNGYGVSCSKDEKVNGHCPSVDVLFDSVAIHAREKAMGILLTGMGADGAAGLLRMRKNGAYTIGQDKDTCVVYGMPMEAWKIGAVCSQAPLDSIAQNIISHL</sequence>
<comment type="PTM">
    <text evidence="6">Phosphorylated by CheA. Phosphorylation of the N-terminal regulatory domain activates the methylesterase activity.</text>
</comment>
<dbReference type="Pfam" id="PF00072">
    <property type="entry name" value="Response_reg"/>
    <property type="match status" value="1"/>
</dbReference>
<keyword evidence="2 6" id="KW-0145">Chemotaxis</keyword>
<dbReference type="PIRSF" id="PIRSF000876">
    <property type="entry name" value="RR_chemtxs_CheB"/>
    <property type="match status" value="1"/>
</dbReference>
<feature type="active site" evidence="6 7">
    <location>
        <position position="182"/>
    </location>
</feature>
<dbReference type="InterPro" id="IPR008248">
    <property type="entry name" value="CheB-like"/>
</dbReference>
<comment type="domain">
    <text evidence="6">Contains a C-terminal catalytic domain, and an N-terminal region which modulates catalytic activity.</text>
</comment>
<comment type="catalytic activity">
    <reaction evidence="5 6">
        <text>[protein]-L-glutamate 5-O-methyl ester + H2O = L-glutamyl-[protein] + methanol + H(+)</text>
        <dbReference type="Rhea" id="RHEA:23236"/>
        <dbReference type="Rhea" id="RHEA-COMP:10208"/>
        <dbReference type="Rhea" id="RHEA-COMP:10311"/>
        <dbReference type="ChEBI" id="CHEBI:15377"/>
        <dbReference type="ChEBI" id="CHEBI:15378"/>
        <dbReference type="ChEBI" id="CHEBI:17790"/>
        <dbReference type="ChEBI" id="CHEBI:29973"/>
        <dbReference type="ChEBI" id="CHEBI:82795"/>
        <dbReference type="EC" id="3.1.1.61"/>
    </reaction>
</comment>
<dbReference type="CDD" id="cd17541">
    <property type="entry name" value="REC_CheB-like"/>
    <property type="match status" value="1"/>
</dbReference>
<dbReference type="HAMAP" id="MF_00099">
    <property type="entry name" value="CheB_chemtxs"/>
    <property type="match status" value="1"/>
</dbReference>
<evidence type="ECO:0000256" key="5">
    <source>
        <dbReference type="ARBA" id="ARBA00048267"/>
    </source>
</evidence>
<comment type="caution">
    <text evidence="11">The sequence shown here is derived from an EMBL/GenBank/DDBJ whole genome shotgun (WGS) entry which is preliminary data.</text>
</comment>
<keyword evidence="6 8" id="KW-0597">Phosphoprotein</keyword>
<dbReference type="EMBL" id="VUMD01000010">
    <property type="protein sequence ID" value="MSS37334.1"/>
    <property type="molecule type" value="Genomic_DNA"/>
</dbReference>
<dbReference type="AlphaFoldDB" id="A0A7X2NM29"/>
<dbReference type="EC" id="3.1.1.61" evidence="6"/>
<evidence type="ECO:0000256" key="3">
    <source>
        <dbReference type="ARBA" id="ARBA00022801"/>
    </source>
</evidence>
<organism evidence="11 12">
    <name type="scientific">Clostridium porci</name>
    <dbReference type="NCBI Taxonomy" id="2605778"/>
    <lineage>
        <taxon>Bacteria</taxon>
        <taxon>Bacillati</taxon>
        <taxon>Bacillota</taxon>
        <taxon>Clostridia</taxon>
        <taxon>Eubacteriales</taxon>
        <taxon>Clostridiaceae</taxon>
        <taxon>Clostridium</taxon>
    </lineage>
</organism>
<dbReference type="EC" id="3.5.1.44" evidence="6"/>
<feature type="active site" evidence="6 7">
    <location>
        <position position="304"/>
    </location>
</feature>
<reference evidence="11 12" key="1">
    <citation type="submission" date="2019-08" db="EMBL/GenBank/DDBJ databases">
        <title>In-depth cultivation of the pig gut microbiome towards novel bacterial diversity and tailored functional studies.</title>
        <authorList>
            <person name="Wylensek D."/>
            <person name="Hitch T.C.A."/>
            <person name="Clavel T."/>
        </authorList>
    </citation>
    <scope>NUCLEOTIDE SEQUENCE [LARGE SCALE GENOMIC DNA]</scope>
    <source>
        <strain evidence="11 12">WCA-389-WT-23D1</strain>
    </source>
</reference>